<dbReference type="SUPFAM" id="SSF56801">
    <property type="entry name" value="Acetyl-CoA synthetase-like"/>
    <property type="match status" value="1"/>
</dbReference>
<evidence type="ECO:0000313" key="3">
    <source>
        <dbReference type="EMBL" id="MDP9848051.1"/>
    </source>
</evidence>
<reference evidence="3 4" key="1">
    <citation type="submission" date="2023-07" db="EMBL/GenBank/DDBJ databases">
        <title>Sequencing the genomes of 1000 actinobacteria strains.</title>
        <authorList>
            <person name="Klenk H.-P."/>
        </authorList>
    </citation>
    <scope>NUCLEOTIDE SEQUENCE [LARGE SCALE GENOMIC DNA]</scope>
    <source>
        <strain evidence="3 4">DSM 46740</strain>
    </source>
</reference>
<accession>A0ABT9QMR9</accession>
<organism evidence="3 4">
    <name type="scientific">Streptosporangium lutulentum</name>
    <dbReference type="NCBI Taxonomy" id="1461250"/>
    <lineage>
        <taxon>Bacteria</taxon>
        <taxon>Bacillati</taxon>
        <taxon>Actinomycetota</taxon>
        <taxon>Actinomycetes</taxon>
        <taxon>Streptosporangiales</taxon>
        <taxon>Streptosporangiaceae</taxon>
        <taxon>Streptosporangium</taxon>
    </lineage>
</organism>
<dbReference type="Pfam" id="PF13193">
    <property type="entry name" value="AMP-binding_C"/>
    <property type="match status" value="1"/>
</dbReference>
<keyword evidence="4" id="KW-1185">Reference proteome</keyword>
<evidence type="ECO:0000259" key="2">
    <source>
        <dbReference type="Pfam" id="PF13193"/>
    </source>
</evidence>
<keyword evidence="3" id="KW-0436">Ligase</keyword>
<dbReference type="InterPro" id="IPR025110">
    <property type="entry name" value="AMP-bd_C"/>
</dbReference>
<protein>
    <submittedName>
        <fullName evidence="3">Acyl-CoA synthetase (AMP-forming)/AMP-acid ligase II</fullName>
    </submittedName>
</protein>
<dbReference type="PANTHER" id="PTHR43767">
    <property type="entry name" value="LONG-CHAIN-FATTY-ACID--COA LIGASE"/>
    <property type="match status" value="1"/>
</dbReference>
<name>A0ABT9QMR9_9ACTN</name>
<dbReference type="EMBL" id="JAUSQU010000001">
    <property type="protein sequence ID" value="MDP9848051.1"/>
    <property type="molecule type" value="Genomic_DNA"/>
</dbReference>
<proteinExistence type="predicted"/>
<dbReference type="InterPro" id="IPR042099">
    <property type="entry name" value="ANL_N_sf"/>
</dbReference>
<feature type="domain" description="AMP-binding enzyme C-terminal" evidence="2">
    <location>
        <begin position="422"/>
        <end position="495"/>
    </location>
</feature>
<dbReference type="Pfam" id="PF00501">
    <property type="entry name" value="AMP-binding"/>
    <property type="match status" value="1"/>
</dbReference>
<dbReference type="Gene3D" id="3.30.300.30">
    <property type="match status" value="1"/>
</dbReference>
<dbReference type="PANTHER" id="PTHR43767:SF1">
    <property type="entry name" value="NONRIBOSOMAL PEPTIDE SYNTHASE PES1 (EUROFUNG)-RELATED"/>
    <property type="match status" value="1"/>
</dbReference>
<dbReference type="InterPro" id="IPR045851">
    <property type="entry name" value="AMP-bd_C_sf"/>
</dbReference>
<sequence length="509" mass="52798">MNDIITGIMTVAGREPERTAVIDGRGREVAYGELARRVNAVRDAMTGRPGAGTAAGAEGGLRPGDGVLFAVRPGVDAVTLALGAVAAGGMLVLADPGLAPDVLAARLAATRPAWVVAESVLYTLSGPLRGLARRRGLLLPNLRDPLPGRAVRHLHTGPWLPGVPRGALRLSGILRLPGSASPDPSGVPDTADQPAAVIFTSGTTARPRGVVHTRGSLAAGLKLFQSAFPLGPGDVVHTDQLMLGLPALMAGATWSLPGGGDLAAELAARRATHTFAVPVHLDRLLRETPKLPGTLRYLLLGAAPAPPGVLRRAIEAGPEVLSVYAMTEALPIAIASAREKLAQFEGDLLGAPLSGIGVRIADDGELFVSGPHLAQRYLGEDPLEEVATGDLVRLEGDRLILLGRKKDMILRDGVNIYPGLYEPAIAALPGVAEAAIVGLPDPVTGDEEVVLAVVPTGDYDEGSLRRAVPGIVDAMAVPDRIESLDTLPRSGRSGKLDRAALRDLVSRRA</sequence>
<evidence type="ECO:0000259" key="1">
    <source>
        <dbReference type="Pfam" id="PF00501"/>
    </source>
</evidence>
<dbReference type="Proteomes" id="UP001225356">
    <property type="component" value="Unassembled WGS sequence"/>
</dbReference>
<comment type="caution">
    <text evidence="3">The sequence shown here is derived from an EMBL/GenBank/DDBJ whole genome shotgun (WGS) entry which is preliminary data.</text>
</comment>
<dbReference type="InterPro" id="IPR000873">
    <property type="entry name" value="AMP-dep_synth/lig_dom"/>
</dbReference>
<gene>
    <name evidence="3" type="ORF">J2853_007262</name>
</gene>
<dbReference type="InterPro" id="IPR050237">
    <property type="entry name" value="ATP-dep_AMP-bd_enzyme"/>
</dbReference>
<feature type="domain" description="AMP-dependent synthetase/ligase" evidence="1">
    <location>
        <begin position="12"/>
        <end position="378"/>
    </location>
</feature>
<dbReference type="Gene3D" id="3.40.50.12780">
    <property type="entry name" value="N-terminal domain of ligase-like"/>
    <property type="match status" value="1"/>
</dbReference>
<dbReference type="CDD" id="cd04433">
    <property type="entry name" value="AFD_class_I"/>
    <property type="match status" value="1"/>
</dbReference>
<dbReference type="GO" id="GO:0016874">
    <property type="term" value="F:ligase activity"/>
    <property type="evidence" value="ECO:0007669"/>
    <property type="project" value="UniProtKB-KW"/>
</dbReference>
<dbReference type="RefSeq" id="WP_307565089.1">
    <property type="nucleotide sequence ID" value="NZ_JAUSQU010000001.1"/>
</dbReference>
<evidence type="ECO:0000313" key="4">
    <source>
        <dbReference type="Proteomes" id="UP001225356"/>
    </source>
</evidence>